<dbReference type="EMBL" id="JABSTV010001245">
    <property type="protein sequence ID" value="KAH7982263.1"/>
    <property type="molecule type" value="Genomic_DNA"/>
</dbReference>
<protein>
    <submittedName>
        <fullName evidence="1">Uncharacterized protein</fullName>
    </submittedName>
</protein>
<dbReference type="Proteomes" id="UP000821837">
    <property type="component" value="Chromosome 1"/>
</dbReference>
<evidence type="ECO:0000313" key="1">
    <source>
        <dbReference type="EMBL" id="KAH7982263.1"/>
    </source>
</evidence>
<comment type="caution">
    <text evidence="1">The sequence shown here is derived from an EMBL/GenBank/DDBJ whole genome shotgun (WGS) entry which is preliminary data.</text>
</comment>
<name>A0A9D4T7F0_RHISA</name>
<sequence>MKTNHYVLYEMMFKETFPDPLRAHPKITGYVEEVVGYVEDKISIASQHLQAAATDTHPNLLTEAWEAVICKPDIIDQRQVLDRAVGRSEFPE</sequence>
<dbReference type="AlphaFoldDB" id="A0A9D4T7F0"/>
<reference evidence="1" key="2">
    <citation type="submission" date="2021-09" db="EMBL/GenBank/DDBJ databases">
        <authorList>
            <person name="Jia N."/>
            <person name="Wang J."/>
            <person name="Shi W."/>
            <person name="Du L."/>
            <person name="Sun Y."/>
            <person name="Zhan W."/>
            <person name="Jiang J."/>
            <person name="Wang Q."/>
            <person name="Zhang B."/>
            <person name="Ji P."/>
            <person name="Sakyi L.B."/>
            <person name="Cui X."/>
            <person name="Yuan T."/>
            <person name="Jiang B."/>
            <person name="Yang W."/>
            <person name="Lam T.T.-Y."/>
            <person name="Chang Q."/>
            <person name="Ding S."/>
            <person name="Wang X."/>
            <person name="Zhu J."/>
            <person name="Ruan X."/>
            <person name="Zhao L."/>
            <person name="Wei J."/>
            <person name="Que T."/>
            <person name="Du C."/>
            <person name="Cheng J."/>
            <person name="Dai P."/>
            <person name="Han X."/>
            <person name="Huang E."/>
            <person name="Gao Y."/>
            <person name="Liu J."/>
            <person name="Shao H."/>
            <person name="Ye R."/>
            <person name="Li L."/>
            <person name="Wei W."/>
            <person name="Wang X."/>
            <person name="Wang C."/>
            <person name="Huo Q."/>
            <person name="Li W."/>
            <person name="Guo W."/>
            <person name="Chen H."/>
            <person name="Chen S."/>
            <person name="Zhou L."/>
            <person name="Zhou L."/>
            <person name="Ni X."/>
            <person name="Tian J."/>
            <person name="Zhou Y."/>
            <person name="Sheng Y."/>
            <person name="Liu T."/>
            <person name="Pan Y."/>
            <person name="Xia L."/>
            <person name="Li J."/>
            <person name="Zhao F."/>
            <person name="Cao W."/>
        </authorList>
    </citation>
    <scope>NUCLEOTIDE SEQUENCE</scope>
    <source>
        <strain evidence="1">Rsan-2018</strain>
        <tissue evidence="1">Larvae</tissue>
    </source>
</reference>
<gene>
    <name evidence="1" type="ORF">HPB52_003552</name>
</gene>
<accession>A0A9D4T7F0</accession>
<evidence type="ECO:0000313" key="2">
    <source>
        <dbReference type="Proteomes" id="UP000821837"/>
    </source>
</evidence>
<organism evidence="1 2">
    <name type="scientific">Rhipicephalus sanguineus</name>
    <name type="common">Brown dog tick</name>
    <name type="synonym">Ixodes sanguineus</name>
    <dbReference type="NCBI Taxonomy" id="34632"/>
    <lineage>
        <taxon>Eukaryota</taxon>
        <taxon>Metazoa</taxon>
        <taxon>Ecdysozoa</taxon>
        <taxon>Arthropoda</taxon>
        <taxon>Chelicerata</taxon>
        <taxon>Arachnida</taxon>
        <taxon>Acari</taxon>
        <taxon>Parasitiformes</taxon>
        <taxon>Ixodida</taxon>
        <taxon>Ixodoidea</taxon>
        <taxon>Ixodidae</taxon>
        <taxon>Rhipicephalinae</taxon>
        <taxon>Rhipicephalus</taxon>
        <taxon>Rhipicephalus</taxon>
    </lineage>
</organism>
<reference evidence="1" key="1">
    <citation type="journal article" date="2020" name="Cell">
        <title>Large-Scale Comparative Analyses of Tick Genomes Elucidate Their Genetic Diversity and Vector Capacities.</title>
        <authorList>
            <consortium name="Tick Genome and Microbiome Consortium (TIGMIC)"/>
            <person name="Jia N."/>
            <person name="Wang J."/>
            <person name="Shi W."/>
            <person name="Du L."/>
            <person name="Sun Y."/>
            <person name="Zhan W."/>
            <person name="Jiang J.F."/>
            <person name="Wang Q."/>
            <person name="Zhang B."/>
            <person name="Ji P."/>
            <person name="Bell-Sakyi L."/>
            <person name="Cui X.M."/>
            <person name="Yuan T.T."/>
            <person name="Jiang B.G."/>
            <person name="Yang W.F."/>
            <person name="Lam T.T."/>
            <person name="Chang Q.C."/>
            <person name="Ding S.J."/>
            <person name="Wang X.J."/>
            <person name="Zhu J.G."/>
            <person name="Ruan X.D."/>
            <person name="Zhao L."/>
            <person name="Wei J.T."/>
            <person name="Ye R.Z."/>
            <person name="Que T.C."/>
            <person name="Du C.H."/>
            <person name="Zhou Y.H."/>
            <person name="Cheng J.X."/>
            <person name="Dai P.F."/>
            <person name="Guo W.B."/>
            <person name="Han X.H."/>
            <person name="Huang E.J."/>
            <person name="Li L.F."/>
            <person name="Wei W."/>
            <person name="Gao Y.C."/>
            <person name="Liu J.Z."/>
            <person name="Shao H.Z."/>
            <person name="Wang X."/>
            <person name="Wang C.C."/>
            <person name="Yang T.C."/>
            <person name="Huo Q.B."/>
            <person name="Li W."/>
            <person name="Chen H.Y."/>
            <person name="Chen S.E."/>
            <person name="Zhou L.G."/>
            <person name="Ni X.B."/>
            <person name="Tian J.H."/>
            <person name="Sheng Y."/>
            <person name="Liu T."/>
            <person name="Pan Y.S."/>
            <person name="Xia L.Y."/>
            <person name="Li J."/>
            <person name="Zhao F."/>
            <person name="Cao W.C."/>
        </authorList>
    </citation>
    <scope>NUCLEOTIDE SEQUENCE</scope>
    <source>
        <strain evidence="1">Rsan-2018</strain>
    </source>
</reference>
<keyword evidence="2" id="KW-1185">Reference proteome</keyword>
<proteinExistence type="predicted"/>